<keyword evidence="2" id="KW-0812">Transmembrane</keyword>
<keyword evidence="2" id="KW-0472">Membrane</keyword>
<evidence type="ECO:0000256" key="1">
    <source>
        <dbReference type="SAM" id="MobiDB-lite"/>
    </source>
</evidence>
<feature type="compositionally biased region" description="Polar residues" evidence="1">
    <location>
        <begin position="354"/>
        <end position="369"/>
    </location>
</feature>
<feature type="compositionally biased region" description="Polar residues" evidence="1">
    <location>
        <begin position="217"/>
        <end position="228"/>
    </location>
</feature>
<evidence type="ECO:0000313" key="4">
    <source>
        <dbReference type="Proteomes" id="UP001153365"/>
    </source>
</evidence>
<gene>
    <name evidence="3" type="ORF">PPACK8108_LOCUS20071</name>
</gene>
<proteinExistence type="predicted"/>
<feature type="compositionally biased region" description="Low complexity" evidence="1">
    <location>
        <begin position="160"/>
        <end position="183"/>
    </location>
</feature>
<comment type="caution">
    <text evidence="3">The sequence shown here is derived from an EMBL/GenBank/DDBJ whole genome shotgun (WGS) entry which is preliminary data.</text>
</comment>
<feature type="compositionally biased region" description="Low complexity" evidence="1">
    <location>
        <begin position="241"/>
        <end position="257"/>
    </location>
</feature>
<organism evidence="3 4">
    <name type="scientific">Phakopsora pachyrhizi</name>
    <name type="common">Asian soybean rust disease fungus</name>
    <dbReference type="NCBI Taxonomy" id="170000"/>
    <lineage>
        <taxon>Eukaryota</taxon>
        <taxon>Fungi</taxon>
        <taxon>Dikarya</taxon>
        <taxon>Basidiomycota</taxon>
        <taxon>Pucciniomycotina</taxon>
        <taxon>Pucciniomycetes</taxon>
        <taxon>Pucciniales</taxon>
        <taxon>Phakopsoraceae</taxon>
        <taxon>Phakopsora</taxon>
    </lineage>
</organism>
<dbReference type="AlphaFoldDB" id="A0AAV0BE46"/>
<evidence type="ECO:0000256" key="2">
    <source>
        <dbReference type="SAM" id="Phobius"/>
    </source>
</evidence>
<feature type="compositionally biased region" description="Low complexity" evidence="1">
    <location>
        <begin position="196"/>
        <end position="216"/>
    </location>
</feature>
<sequence length="526" mass="57880">MGTTYIVQLPRSKGKLPETESLSFRGLNPLISQDSNYLSPHKEPKVSRGNSDATPSTQEDSAESESIDIAFTEVIEPCSSRVQPKTHQHTVLASNNEHKNSASSEQNKPLFRGQSTQHRNVILTRSASVSDILNTSTVTLSSSDQKILLRRSEEAEEAEPSATALALPQTTTSKGSTTTTSKGIVGSPNFINPAPTGTSTGSTSVPVSGSTSKGTVPQTQTITPSVNRSVPLITKTGSQKSSNSQQITSPTQSTSSTNGTLPKTLAGNSSQINQTIGQPPPKQTSLFQNKNTLVGIAAGAGVAILIALIGIVMACKSRSRKKKVKTLSGETLSIGSPYKDPVKIIEPNTFPNYQSSNTSAYNAPSISNRTHIRDPTVANPRARLNQNYPTLYPPSRVHNPPSRPPRSPLRPQMGEYRDDNQSRRDQENNEYEEYDNQNYEDDRDDYLDSYYSSGNPQKEEGYDYDDYDDSYPQDIRDSTGYDVMRPEDRPYDHRYTVDRNGRLNNFQRFSEAEDEITFPSPPVRYR</sequence>
<feature type="compositionally biased region" description="Acidic residues" evidence="1">
    <location>
        <begin position="462"/>
        <end position="471"/>
    </location>
</feature>
<feature type="region of interest" description="Disordered" evidence="1">
    <location>
        <begin position="141"/>
        <end position="284"/>
    </location>
</feature>
<feature type="compositionally biased region" description="Polar residues" evidence="1">
    <location>
        <begin position="48"/>
        <end position="59"/>
    </location>
</feature>
<feature type="region of interest" description="Disordered" evidence="1">
    <location>
        <begin position="27"/>
        <end position="66"/>
    </location>
</feature>
<feature type="compositionally biased region" description="Polar residues" evidence="1">
    <location>
        <begin position="258"/>
        <end position="284"/>
    </location>
</feature>
<feature type="region of interest" description="Disordered" evidence="1">
    <location>
        <begin position="354"/>
        <end position="526"/>
    </location>
</feature>
<keyword evidence="2" id="KW-1133">Transmembrane helix</keyword>
<dbReference type="Proteomes" id="UP001153365">
    <property type="component" value="Unassembled WGS sequence"/>
</dbReference>
<feature type="transmembrane region" description="Helical" evidence="2">
    <location>
        <begin position="293"/>
        <end position="315"/>
    </location>
</feature>
<feature type="region of interest" description="Disordered" evidence="1">
    <location>
        <begin position="93"/>
        <end position="119"/>
    </location>
</feature>
<protein>
    <submittedName>
        <fullName evidence="3">Expressed protein</fullName>
    </submittedName>
</protein>
<feature type="compositionally biased region" description="Basic and acidic residues" evidence="1">
    <location>
        <begin position="474"/>
        <end position="501"/>
    </location>
</feature>
<name>A0AAV0BE46_PHAPC</name>
<feature type="compositionally biased region" description="Acidic residues" evidence="1">
    <location>
        <begin position="428"/>
        <end position="447"/>
    </location>
</feature>
<reference evidence="3" key="1">
    <citation type="submission" date="2022-06" db="EMBL/GenBank/DDBJ databases">
        <authorList>
            <consortium name="SYNGENTA / RWTH Aachen University"/>
        </authorList>
    </citation>
    <scope>NUCLEOTIDE SEQUENCE</scope>
</reference>
<feature type="region of interest" description="Disordered" evidence="1">
    <location>
        <begin position="1"/>
        <end position="20"/>
    </location>
</feature>
<evidence type="ECO:0000313" key="3">
    <source>
        <dbReference type="EMBL" id="CAH7685529.1"/>
    </source>
</evidence>
<keyword evidence="4" id="KW-1185">Reference proteome</keyword>
<feature type="compositionally biased region" description="Basic and acidic residues" evidence="1">
    <location>
        <begin position="415"/>
        <end position="427"/>
    </location>
</feature>
<accession>A0AAV0BE46</accession>
<dbReference type="EMBL" id="CALTRL010005729">
    <property type="protein sequence ID" value="CAH7685529.1"/>
    <property type="molecule type" value="Genomic_DNA"/>
</dbReference>